<name>A0A8S4QTG6_9NEOP</name>
<dbReference type="Proteomes" id="UP000838756">
    <property type="component" value="Unassembled WGS sequence"/>
</dbReference>
<comment type="caution">
    <text evidence="1">The sequence shown here is derived from an EMBL/GenBank/DDBJ whole genome shotgun (WGS) entry which is preliminary data.</text>
</comment>
<keyword evidence="2" id="KW-1185">Reference proteome</keyword>
<dbReference type="AlphaFoldDB" id="A0A8S4QTG6"/>
<evidence type="ECO:0000313" key="2">
    <source>
        <dbReference type="Proteomes" id="UP000838756"/>
    </source>
</evidence>
<protein>
    <submittedName>
        <fullName evidence="1">Jg27752 protein</fullName>
    </submittedName>
</protein>
<organism evidence="1 2">
    <name type="scientific">Pararge aegeria aegeria</name>
    <dbReference type="NCBI Taxonomy" id="348720"/>
    <lineage>
        <taxon>Eukaryota</taxon>
        <taxon>Metazoa</taxon>
        <taxon>Ecdysozoa</taxon>
        <taxon>Arthropoda</taxon>
        <taxon>Hexapoda</taxon>
        <taxon>Insecta</taxon>
        <taxon>Pterygota</taxon>
        <taxon>Neoptera</taxon>
        <taxon>Endopterygota</taxon>
        <taxon>Lepidoptera</taxon>
        <taxon>Glossata</taxon>
        <taxon>Ditrysia</taxon>
        <taxon>Papilionoidea</taxon>
        <taxon>Nymphalidae</taxon>
        <taxon>Satyrinae</taxon>
        <taxon>Satyrini</taxon>
        <taxon>Parargina</taxon>
        <taxon>Pararge</taxon>
    </lineage>
</organism>
<reference evidence="1" key="1">
    <citation type="submission" date="2022-03" db="EMBL/GenBank/DDBJ databases">
        <authorList>
            <person name="Lindestad O."/>
        </authorList>
    </citation>
    <scope>NUCLEOTIDE SEQUENCE</scope>
</reference>
<proteinExistence type="predicted"/>
<dbReference type="EMBL" id="CAKXAJ010020105">
    <property type="protein sequence ID" value="CAH2220398.1"/>
    <property type="molecule type" value="Genomic_DNA"/>
</dbReference>
<accession>A0A8S4QTG6</accession>
<gene>
    <name evidence="1" type="primary">jg27752</name>
    <name evidence="1" type="ORF">PAEG_LOCUS6586</name>
</gene>
<evidence type="ECO:0000313" key="1">
    <source>
        <dbReference type="EMBL" id="CAH2220398.1"/>
    </source>
</evidence>
<sequence>MFRELEPGPFTVDNNLSGFKVGDAQAENIKQLPVWTQPGELQTKSSPWSLLDITAGGRDGETLSSLVCGMSRMRADG</sequence>